<dbReference type="Proteomes" id="UP000450161">
    <property type="component" value="Unassembled WGS sequence"/>
</dbReference>
<accession>A0A6I2U1U9</accession>
<feature type="transmembrane region" description="Helical" evidence="1">
    <location>
        <begin position="50"/>
        <end position="69"/>
    </location>
</feature>
<evidence type="ECO:0000313" key="3">
    <source>
        <dbReference type="Proteomes" id="UP000450161"/>
    </source>
</evidence>
<proteinExistence type="predicted"/>
<protein>
    <submittedName>
        <fullName evidence="2">Uncharacterized protein</fullName>
    </submittedName>
</protein>
<comment type="caution">
    <text evidence="2">The sequence shown here is derived from an EMBL/GenBank/DDBJ whole genome shotgun (WGS) entry which is preliminary data.</text>
</comment>
<feature type="transmembrane region" description="Helical" evidence="1">
    <location>
        <begin position="21"/>
        <end position="38"/>
    </location>
</feature>
<dbReference type="RefSeq" id="WP_154483156.1">
    <property type="nucleotide sequence ID" value="NZ_VUNF01000042.1"/>
</dbReference>
<organism evidence="2 3">
    <name type="scientific">Segatella copri</name>
    <dbReference type="NCBI Taxonomy" id="165179"/>
    <lineage>
        <taxon>Bacteria</taxon>
        <taxon>Pseudomonadati</taxon>
        <taxon>Bacteroidota</taxon>
        <taxon>Bacteroidia</taxon>
        <taxon>Bacteroidales</taxon>
        <taxon>Prevotellaceae</taxon>
        <taxon>Segatella</taxon>
    </lineage>
</organism>
<sequence>MENSVQGIIDKLSEGLNFFDFSYFISGFATYCSIVYFVQEGFYKTIELPLWELIVFSLVLIYISGLLSFSIGKRLRTFCVFDSEGEPRKYFKKRGVKSFKKLFESALREFQITEILPTGRKAYSMMWLVIKQKDIHGKFYPYLFRQWVMQAVYEGLIFTSLLTFVFSVILCWFDDSNICLHAMLAFFCVISMKVCAREARKSVENQILEVVIAYKKLGE</sequence>
<keyword evidence="1" id="KW-0812">Transmembrane</keyword>
<reference evidence="2 3" key="1">
    <citation type="submission" date="2019-08" db="EMBL/GenBank/DDBJ databases">
        <title>In-depth cultivation of the pig gut microbiome towards novel bacterial diversity and tailored functional studies.</title>
        <authorList>
            <person name="Wylensek D."/>
            <person name="Hitch T.C.A."/>
            <person name="Clavel T."/>
        </authorList>
    </citation>
    <scope>NUCLEOTIDE SEQUENCE [LARGE SCALE GENOMIC DNA]</scope>
    <source>
        <strain evidence="2 3">LKV-178-WT-2C</strain>
    </source>
</reference>
<dbReference type="AlphaFoldDB" id="A0A6I2U1U9"/>
<evidence type="ECO:0000256" key="1">
    <source>
        <dbReference type="SAM" id="Phobius"/>
    </source>
</evidence>
<dbReference type="EMBL" id="VUNF01000042">
    <property type="protein sequence ID" value="MST78733.1"/>
    <property type="molecule type" value="Genomic_DNA"/>
</dbReference>
<keyword evidence="1" id="KW-1133">Transmembrane helix</keyword>
<evidence type="ECO:0000313" key="2">
    <source>
        <dbReference type="EMBL" id="MST78733.1"/>
    </source>
</evidence>
<feature type="transmembrane region" description="Helical" evidence="1">
    <location>
        <begin position="151"/>
        <end position="172"/>
    </location>
</feature>
<feature type="transmembrane region" description="Helical" evidence="1">
    <location>
        <begin position="178"/>
        <end position="196"/>
    </location>
</feature>
<keyword evidence="1" id="KW-0472">Membrane</keyword>
<gene>
    <name evidence="2" type="ORF">FYJ72_13995</name>
</gene>
<name>A0A6I2U1U9_9BACT</name>